<organism evidence="2 3">
    <name type="scientific">Mucilaginibacter aquariorum</name>
    <dbReference type="NCBI Taxonomy" id="2967225"/>
    <lineage>
        <taxon>Bacteria</taxon>
        <taxon>Pseudomonadati</taxon>
        <taxon>Bacteroidota</taxon>
        <taxon>Sphingobacteriia</taxon>
        <taxon>Sphingobacteriales</taxon>
        <taxon>Sphingobacteriaceae</taxon>
        <taxon>Mucilaginibacter</taxon>
    </lineage>
</organism>
<feature type="transmembrane region" description="Helical" evidence="1">
    <location>
        <begin position="257"/>
        <end position="276"/>
    </location>
</feature>
<proteinExistence type="predicted"/>
<feature type="transmembrane region" description="Helical" evidence="1">
    <location>
        <begin position="229"/>
        <end position="251"/>
    </location>
</feature>
<dbReference type="EMBL" id="JANHOH010000013">
    <property type="protein sequence ID" value="MCQ6961366.1"/>
    <property type="molecule type" value="Genomic_DNA"/>
</dbReference>
<keyword evidence="3" id="KW-1185">Reference proteome</keyword>
<feature type="transmembrane region" description="Helical" evidence="1">
    <location>
        <begin position="177"/>
        <end position="194"/>
    </location>
</feature>
<dbReference type="RefSeq" id="WP_256541533.1">
    <property type="nucleotide sequence ID" value="NZ_JANHOH010000013.1"/>
</dbReference>
<feature type="transmembrane region" description="Helical" evidence="1">
    <location>
        <begin position="135"/>
        <end position="156"/>
    </location>
</feature>
<evidence type="ECO:0000313" key="2">
    <source>
        <dbReference type="EMBL" id="MCQ6961366.1"/>
    </source>
</evidence>
<evidence type="ECO:0000256" key="1">
    <source>
        <dbReference type="SAM" id="Phobius"/>
    </source>
</evidence>
<dbReference type="Proteomes" id="UP001204376">
    <property type="component" value="Unassembled WGS sequence"/>
</dbReference>
<reference evidence="2 3" key="1">
    <citation type="submission" date="2022-07" db="EMBL/GenBank/DDBJ databases">
        <title>Mucilaginibacter sp. JC4.</title>
        <authorList>
            <person name="Le V."/>
            <person name="Ko S.-R."/>
            <person name="Ahn C.-Y."/>
            <person name="Oh H.-M."/>
        </authorList>
    </citation>
    <scope>NUCLEOTIDE SEQUENCE [LARGE SCALE GENOMIC DNA]</scope>
    <source>
        <strain evidence="2 3">JC4</strain>
    </source>
</reference>
<protein>
    <submittedName>
        <fullName evidence="2">Uncharacterized protein</fullName>
    </submittedName>
</protein>
<keyword evidence="1" id="KW-1133">Transmembrane helix</keyword>
<feature type="transmembrane region" description="Helical" evidence="1">
    <location>
        <begin position="12"/>
        <end position="34"/>
    </location>
</feature>
<feature type="transmembrane region" description="Helical" evidence="1">
    <location>
        <begin position="54"/>
        <end position="73"/>
    </location>
</feature>
<gene>
    <name evidence="2" type="ORF">NPE20_25560</name>
</gene>
<keyword evidence="1" id="KW-0472">Membrane</keyword>
<accession>A0ABT1T9R5</accession>
<keyword evidence="1" id="KW-0812">Transmembrane</keyword>
<name>A0ABT1T9R5_9SPHI</name>
<comment type="caution">
    <text evidence="2">The sequence shown here is derived from an EMBL/GenBank/DDBJ whole genome shotgun (WGS) entry which is preliminary data.</text>
</comment>
<feature type="transmembrane region" description="Helical" evidence="1">
    <location>
        <begin position="200"/>
        <end position="217"/>
    </location>
</feature>
<evidence type="ECO:0000313" key="3">
    <source>
        <dbReference type="Proteomes" id="UP001204376"/>
    </source>
</evidence>
<sequence length="300" mass="34909">MKSQLLFPHGFKLLGWLLALPGFVLGYLVVYKAYEIPGFGLKLRESSSLFLPAYENFTNELALILVVAGLVFIAFSKQKTEDELTASIRLNALYWAILINYAWYAVFLVVVAVVNDFHLKALERGIDAFAEGYTFMVYNLFTPLLIFTARFYYLLYRHNDEYEIKPIRFLSNNPYRIIGQILTLIFGVIIIVQGYNEQDITWIFYILPLAMLVWVFSKEKQEDEYINAIRLDAMQIAVYANYFILLLVNFVFYGTDFLLIMVLNLATIPIIFLIVFHYRLYRIRQQDNVAGKSNLNVNIL</sequence>
<feature type="transmembrane region" description="Helical" evidence="1">
    <location>
        <begin position="93"/>
        <end position="115"/>
    </location>
</feature>